<dbReference type="Gene3D" id="3.30.70.1230">
    <property type="entry name" value="Nucleotide cyclase"/>
    <property type="match status" value="1"/>
</dbReference>
<dbReference type="RefSeq" id="WP_145385660.1">
    <property type="nucleotide sequence ID" value="NZ_CP037423.1"/>
</dbReference>
<evidence type="ECO:0000256" key="5">
    <source>
        <dbReference type="ARBA" id="ARBA00022840"/>
    </source>
</evidence>
<keyword evidence="3 6" id="KW-0547">Nucleotide-binding</keyword>
<reference evidence="9 10" key="1">
    <citation type="submission" date="2019-03" db="EMBL/GenBank/DDBJ databases">
        <title>Deep-cultivation of Planctomycetes and their phenomic and genomic characterization uncovers novel biology.</title>
        <authorList>
            <person name="Wiegand S."/>
            <person name="Jogler M."/>
            <person name="Boedeker C."/>
            <person name="Pinto D."/>
            <person name="Vollmers J."/>
            <person name="Rivas-Marin E."/>
            <person name="Kohn T."/>
            <person name="Peeters S.H."/>
            <person name="Heuer A."/>
            <person name="Rast P."/>
            <person name="Oberbeckmann S."/>
            <person name="Bunk B."/>
            <person name="Jeske O."/>
            <person name="Meyerdierks A."/>
            <person name="Storesund J.E."/>
            <person name="Kallscheuer N."/>
            <person name="Luecker S."/>
            <person name="Lage O.M."/>
            <person name="Pohl T."/>
            <person name="Merkel B.J."/>
            <person name="Hornburger P."/>
            <person name="Mueller R.-W."/>
            <person name="Bruemmer F."/>
            <person name="Labrenz M."/>
            <person name="Spormann A.M."/>
            <person name="Op den Camp H."/>
            <person name="Overmann J."/>
            <person name="Amann R."/>
            <person name="Jetten M.S.M."/>
            <person name="Mascher T."/>
            <person name="Medema M.H."/>
            <person name="Devos D.P."/>
            <person name="Kaster A.-K."/>
            <person name="Ovreas L."/>
            <person name="Rohde M."/>
            <person name="Galperin M.Y."/>
            <person name="Jogler C."/>
        </authorList>
    </citation>
    <scope>NUCLEOTIDE SEQUENCE [LARGE SCALE GENOMIC DNA]</scope>
    <source>
        <strain evidence="9 10">Enr13</strain>
    </source>
</reference>
<dbReference type="EMBL" id="CP037423">
    <property type="protein sequence ID" value="QDV42013.1"/>
    <property type="molecule type" value="Genomic_DNA"/>
</dbReference>
<evidence type="ECO:0000256" key="2">
    <source>
        <dbReference type="ARBA" id="ARBA00022679"/>
    </source>
</evidence>
<name>A0A518HMD1_9BACT</name>
<dbReference type="SUPFAM" id="SSF55073">
    <property type="entry name" value="Nucleotide cyclase"/>
    <property type="match status" value="1"/>
</dbReference>
<evidence type="ECO:0000313" key="9">
    <source>
        <dbReference type="EMBL" id="QDV42013.1"/>
    </source>
</evidence>
<accession>A0A518HMD1</accession>
<dbReference type="Proteomes" id="UP000319004">
    <property type="component" value="Chromosome"/>
</dbReference>
<proteinExistence type="predicted"/>
<feature type="domain" description="Protein kinase" evidence="8">
    <location>
        <begin position="300"/>
        <end position="582"/>
    </location>
</feature>
<organism evidence="9 10">
    <name type="scientific">Stieleria neptunia</name>
    <dbReference type="NCBI Taxonomy" id="2527979"/>
    <lineage>
        <taxon>Bacteria</taxon>
        <taxon>Pseudomonadati</taxon>
        <taxon>Planctomycetota</taxon>
        <taxon>Planctomycetia</taxon>
        <taxon>Pirellulales</taxon>
        <taxon>Pirellulaceae</taxon>
        <taxon>Stieleria</taxon>
    </lineage>
</organism>
<evidence type="ECO:0000259" key="8">
    <source>
        <dbReference type="PROSITE" id="PS50011"/>
    </source>
</evidence>
<dbReference type="AlphaFoldDB" id="A0A518HMD1"/>
<dbReference type="InterPro" id="IPR011009">
    <property type="entry name" value="Kinase-like_dom_sf"/>
</dbReference>
<dbReference type="CDD" id="cd14014">
    <property type="entry name" value="STKc_PknB_like"/>
    <property type="match status" value="1"/>
</dbReference>
<dbReference type="GO" id="GO:0005524">
    <property type="term" value="F:ATP binding"/>
    <property type="evidence" value="ECO:0007669"/>
    <property type="project" value="UniProtKB-UniRule"/>
</dbReference>
<dbReference type="InterPro" id="IPR000719">
    <property type="entry name" value="Prot_kinase_dom"/>
</dbReference>
<feature type="region of interest" description="Disordered" evidence="7">
    <location>
        <begin position="250"/>
        <end position="294"/>
    </location>
</feature>
<dbReference type="InterPro" id="IPR029787">
    <property type="entry name" value="Nucleotide_cyclase"/>
</dbReference>
<dbReference type="Pfam" id="PF19363">
    <property type="entry name" value="DUF5939"/>
    <property type="match status" value="1"/>
</dbReference>
<dbReference type="Gene3D" id="3.30.200.20">
    <property type="entry name" value="Phosphorylase Kinase, domain 1"/>
    <property type="match status" value="1"/>
</dbReference>
<dbReference type="PROSITE" id="PS00108">
    <property type="entry name" value="PROTEIN_KINASE_ST"/>
    <property type="match status" value="1"/>
</dbReference>
<dbReference type="SUPFAM" id="SSF55961">
    <property type="entry name" value="Bet v1-like"/>
    <property type="match status" value="1"/>
</dbReference>
<dbReference type="OrthoDB" id="6111975at2"/>
<evidence type="ECO:0000313" key="10">
    <source>
        <dbReference type="Proteomes" id="UP000319004"/>
    </source>
</evidence>
<evidence type="ECO:0000256" key="3">
    <source>
        <dbReference type="ARBA" id="ARBA00022741"/>
    </source>
</evidence>
<dbReference type="InterPro" id="IPR045983">
    <property type="entry name" value="GUC-dom-containing_N"/>
</dbReference>
<dbReference type="InterPro" id="IPR017441">
    <property type="entry name" value="Protein_kinase_ATP_BS"/>
</dbReference>
<sequence>MMFPGYQLLSQRGAGKDGVAYLARQASTGNLVQLNDLTAAAANPRRWVRLSRQLQKIALLDHPGSRRLIQIHLDDEPRFVVLGSALSQTLADGLDQPSIQWPQTMGICVSLAEVLMHAHGLGVAHGKLYPSRIGLSDAGEPVIDFTEFLSLGVSSSATHRFDQACVPTSSDAGAVDRAANDIFALGAIVSWLLGVGQIGERGNQMVSGLADGDLAALESLVESMMAEDPLDRPLADEVCHELNARLPPASATRGSTYATAATSESIGTGGEEEGDTIDLKRSAPGPCDPGDLGGRRLGRFQIERRIGSGAWGSVYRAIDLADGATVAVKVLHPEHARCKDVVKRFRDEALILSRIDNPHVAKLLDVNCQDGVHYLAMEFVDGPNLATLLARYGTIDEHHALQILSDIARALVEPHADGVVHRDVKPANVIVQVREPGGAETLGSGDINLVAVTLVDFGLAQDLFNDVAEADGGDNAAPRSVVGTPAYMSPEQCGGEPVGPETDVYAMGATLFHLLVGRPPFLGDNIQKVIDQHQNQPAPRVTDLRAGLSDSLADVIDRTLAKRPVLRHADAEGLLTDVDRLLRGEPVSIEMHPIAPGDHDAAMRFRFEWPLKSAPAALWPHVSNTERLNQAIGLPVVDYSPQVDAEGGVTQSARAERLGMEFEWQEHPFEWIEGKQLAVLRDFQSGPFKWMISMVQLQGSSDGGTHLVHQVMVQPRSVLGRAAAALEVGVKAKRALKRVYHHIDRSLTAKDVDDPFRQPNRLKLARRRRLGILTDRLNTRGLDRRVIERLAHHIEKAPAQELARIRPLAFARQFALSDDSVVETFLAAAHEGLLVLYWDLLCPICRIPSDIKETLRELENHSHCPACNLEFEVDFAHSVELIFRVSPQIREADVKTYCIGGPAHSPHVVAQIRIEAGERFRLDLSLDVGSYHLRGLPCGLAIDFDVGQPGETSRWDVDVDARESSADPESGDPESGAAAMPAPEMKSGHQRLMLTNRSPREQVIRVERRSPRTDVLTAARASTLRSFRQWFPGEILAPGQLVSVGAMALMMVSISDGAQGSEVADAIAGQMFLGLTSEVVARHGGATLPGSADRIRVGFEDPSQAVLAALDLHQALLADGSIKNRLMRVALDHGGSVAVTVQDQIDYLGETSKAVERMFYHARPAELTLSIRAASDPVVASLTNERDLVGQIDSIETDDHEPTLIHRFRLP</sequence>
<evidence type="ECO:0000256" key="4">
    <source>
        <dbReference type="ARBA" id="ARBA00022777"/>
    </source>
</evidence>
<protein>
    <submittedName>
        <fullName evidence="9">Serine/threonine-protein kinase PrkC</fullName>
        <ecNumber evidence="9">2.7.11.1</ecNumber>
    </submittedName>
</protein>
<dbReference type="SMART" id="SM00220">
    <property type="entry name" value="S_TKc"/>
    <property type="match status" value="1"/>
</dbReference>
<dbReference type="PROSITE" id="PS00107">
    <property type="entry name" value="PROTEIN_KINASE_ATP"/>
    <property type="match status" value="1"/>
</dbReference>
<dbReference type="PANTHER" id="PTHR43289">
    <property type="entry name" value="MITOGEN-ACTIVATED PROTEIN KINASE KINASE KINASE 20-RELATED"/>
    <property type="match status" value="1"/>
</dbReference>
<keyword evidence="4 9" id="KW-0418">Kinase</keyword>
<dbReference type="PANTHER" id="PTHR43289:SF6">
    <property type="entry name" value="SERINE_THREONINE-PROTEIN KINASE NEKL-3"/>
    <property type="match status" value="1"/>
</dbReference>
<evidence type="ECO:0000256" key="1">
    <source>
        <dbReference type="ARBA" id="ARBA00004167"/>
    </source>
</evidence>
<dbReference type="GO" id="GO:0016020">
    <property type="term" value="C:membrane"/>
    <property type="evidence" value="ECO:0007669"/>
    <property type="project" value="UniProtKB-SubCell"/>
</dbReference>
<keyword evidence="2 9" id="KW-0808">Transferase</keyword>
<dbReference type="Pfam" id="PF00069">
    <property type="entry name" value="Pkinase"/>
    <property type="match status" value="1"/>
</dbReference>
<feature type="domain" description="Protein kinase" evidence="8">
    <location>
        <begin position="6"/>
        <end position="246"/>
    </location>
</feature>
<feature type="compositionally biased region" description="Polar residues" evidence="7">
    <location>
        <begin position="252"/>
        <end position="262"/>
    </location>
</feature>
<dbReference type="Gene3D" id="1.10.510.10">
    <property type="entry name" value="Transferase(Phosphotransferase) domain 1"/>
    <property type="match status" value="2"/>
</dbReference>
<dbReference type="InterPro" id="IPR008271">
    <property type="entry name" value="Ser/Thr_kinase_AS"/>
</dbReference>
<keyword evidence="5 6" id="KW-0067">ATP-binding</keyword>
<feature type="binding site" evidence="6">
    <location>
        <position position="329"/>
    </location>
    <ligand>
        <name>ATP</name>
        <dbReference type="ChEBI" id="CHEBI:30616"/>
    </ligand>
</feature>
<dbReference type="EC" id="2.7.11.1" evidence="9"/>
<feature type="region of interest" description="Disordered" evidence="7">
    <location>
        <begin position="958"/>
        <end position="986"/>
    </location>
</feature>
<keyword evidence="10" id="KW-1185">Reference proteome</keyword>
<gene>
    <name evidence="9" type="primary">prkC_7</name>
    <name evidence="9" type="ORF">Enr13x_18560</name>
</gene>
<evidence type="ECO:0000256" key="6">
    <source>
        <dbReference type="PROSITE-ProRule" id="PRU10141"/>
    </source>
</evidence>
<evidence type="ECO:0000256" key="7">
    <source>
        <dbReference type="SAM" id="MobiDB-lite"/>
    </source>
</evidence>
<dbReference type="GO" id="GO:0004674">
    <property type="term" value="F:protein serine/threonine kinase activity"/>
    <property type="evidence" value="ECO:0007669"/>
    <property type="project" value="UniProtKB-EC"/>
</dbReference>
<dbReference type="SUPFAM" id="SSF56112">
    <property type="entry name" value="Protein kinase-like (PK-like)"/>
    <property type="match status" value="2"/>
</dbReference>
<comment type="subcellular location">
    <subcellularLocation>
        <location evidence="1">Membrane</location>
        <topology evidence="1">Single-pass membrane protein</topology>
    </subcellularLocation>
</comment>
<dbReference type="PROSITE" id="PS50011">
    <property type="entry name" value="PROTEIN_KINASE_DOM"/>
    <property type="match status" value="2"/>
</dbReference>
<dbReference type="KEGG" id="snep:Enr13x_18560"/>